<name>A0A803YP71_MELGA</name>
<sequence>CKSSNLKVIFKSLQIRAGILIYFIGGPGSRDDVLQDKRARILSRGLPKQKPIEGVKQVLVIASGKGGVGKSTTAGKIFLVLDSLDIK</sequence>
<reference evidence="1 2" key="1">
    <citation type="journal article" date="2010" name="PLoS Biol.">
        <title>Multi-platform next-generation sequencing of the domestic turkey (Meleagris gallopavo): genome assembly and analysis.</title>
        <authorList>
            <person name="Dalloul R.A."/>
            <person name="Long J.A."/>
            <person name="Zimin A.V."/>
            <person name="Aslam L."/>
            <person name="Beal K."/>
            <person name="Blomberg L.A."/>
            <person name="Bouffard P."/>
            <person name="Burt D.W."/>
            <person name="Crasta O."/>
            <person name="Crooijmans R.P."/>
            <person name="Cooper K."/>
            <person name="Coulombe R.A."/>
            <person name="De S."/>
            <person name="Delany M.E."/>
            <person name="Dodgson J.B."/>
            <person name="Dong J.J."/>
            <person name="Evans C."/>
            <person name="Frederickson K.M."/>
            <person name="Flicek P."/>
            <person name="Florea L."/>
            <person name="Folkerts O."/>
            <person name="Groenen M.A."/>
            <person name="Harkins T.T."/>
            <person name="Herrero J."/>
            <person name="Hoffmann S."/>
            <person name="Megens H.J."/>
            <person name="Jiang A."/>
            <person name="de Jong P."/>
            <person name="Kaiser P."/>
            <person name="Kim H."/>
            <person name="Kim K.W."/>
            <person name="Kim S."/>
            <person name="Langenberger D."/>
            <person name="Lee M.K."/>
            <person name="Lee T."/>
            <person name="Mane S."/>
            <person name="Marcais G."/>
            <person name="Marz M."/>
            <person name="McElroy A.P."/>
            <person name="Modise T."/>
            <person name="Nefedov M."/>
            <person name="Notredame C."/>
            <person name="Paton I.R."/>
            <person name="Payne W.S."/>
            <person name="Pertea G."/>
            <person name="Prickett D."/>
            <person name="Puiu D."/>
            <person name="Qioa D."/>
            <person name="Raineri E."/>
            <person name="Ruffier M."/>
            <person name="Salzberg S.L."/>
            <person name="Schatz M.C."/>
            <person name="Scheuring C."/>
            <person name="Schmidt C.J."/>
            <person name="Schroeder S."/>
            <person name="Searle S.M."/>
            <person name="Smith E.J."/>
            <person name="Smith J."/>
            <person name="Sonstegard T.S."/>
            <person name="Stadler P.F."/>
            <person name="Tafer H."/>
            <person name="Tu Z.J."/>
            <person name="Van Tassell C.P."/>
            <person name="Vilella A.J."/>
            <person name="Williams K.P."/>
            <person name="Yorke J.A."/>
            <person name="Zhang L."/>
            <person name="Zhang H.B."/>
            <person name="Zhang X."/>
            <person name="Zhang Y."/>
            <person name="Reed K.M."/>
        </authorList>
    </citation>
    <scope>NUCLEOTIDE SEQUENCE [LARGE SCALE GENOMIC DNA]</scope>
</reference>
<evidence type="ECO:0008006" key="3">
    <source>
        <dbReference type="Google" id="ProtNLM"/>
    </source>
</evidence>
<dbReference type="Gene3D" id="3.40.50.300">
    <property type="entry name" value="P-loop containing nucleotide triphosphate hydrolases"/>
    <property type="match status" value="1"/>
</dbReference>
<keyword evidence="2" id="KW-1185">Reference proteome</keyword>
<reference evidence="1" key="2">
    <citation type="submission" date="2025-08" db="UniProtKB">
        <authorList>
            <consortium name="Ensembl"/>
        </authorList>
    </citation>
    <scope>IDENTIFICATION</scope>
</reference>
<evidence type="ECO:0000313" key="2">
    <source>
        <dbReference type="Proteomes" id="UP000001645"/>
    </source>
</evidence>
<dbReference type="Proteomes" id="UP000001645">
    <property type="component" value="Chromosome 5"/>
</dbReference>
<reference evidence="1" key="3">
    <citation type="submission" date="2025-09" db="UniProtKB">
        <authorList>
            <consortium name="Ensembl"/>
        </authorList>
    </citation>
    <scope>IDENTIFICATION</scope>
</reference>
<dbReference type="Ensembl" id="ENSMGAT00000022514.1">
    <property type="protein sequence ID" value="ENSMGAP00000033569.1"/>
    <property type="gene ID" value="ENSMGAG00000017755.1"/>
</dbReference>
<dbReference type="InterPro" id="IPR027417">
    <property type="entry name" value="P-loop_NTPase"/>
</dbReference>
<dbReference type="SUPFAM" id="SSF52540">
    <property type="entry name" value="P-loop containing nucleoside triphosphate hydrolases"/>
    <property type="match status" value="1"/>
</dbReference>
<organism evidence="1 2">
    <name type="scientific">Meleagris gallopavo</name>
    <name type="common">Wild turkey</name>
    <dbReference type="NCBI Taxonomy" id="9103"/>
    <lineage>
        <taxon>Eukaryota</taxon>
        <taxon>Metazoa</taxon>
        <taxon>Chordata</taxon>
        <taxon>Craniata</taxon>
        <taxon>Vertebrata</taxon>
        <taxon>Euteleostomi</taxon>
        <taxon>Archelosauria</taxon>
        <taxon>Archosauria</taxon>
        <taxon>Dinosauria</taxon>
        <taxon>Saurischia</taxon>
        <taxon>Theropoda</taxon>
        <taxon>Coelurosauria</taxon>
        <taxon>Aves</taxon>
        <taxon>Neognathae</taxon>
        <taxon>Galloanserae</taxon>
        <taxon>Galliformes</taxon>
        <taxon>Phasianidae</taxon>
        <taxon>Meleagridinae</taxon>
        <taxon>Meleagris</taxon>
    </lineage>
</organism>
<evidence type="ECO:0000313" key="1">
    <source>
        <dbReference type="Ensembl" id="ENSMGAP00000033569.1"/>
    </source>
</evidence>
<dbReference type="GeneTree" id="ENSGT00940000170035"/>
<proteinExistence type="predicted"/>
<accession>A0A803YP71</accession>
<protein>
    <recommendedName>
        <fullName evidence="3">Nucleotide binding protein like</fullName>
    </recommendedName>
</protein>
<dbReference type="InParanoid" id="A0A803YP71"/>
<dbReference type="AlphaFoldDB" id="A0A803YP71"/>